<proteinExistence type="predicted"/>
<organism evidence="1 2">
    <name type="scientific">Haematococcus lacustris</name>
    <name type="common">Green alga</name>
    <name type="synonym">Haematococcus pluvialis</name>
    <dbReference type="NCBI Taxonomy" id="44745"/>
    <lineage>
        <taxon>Eukaryota</taxon>
        <taxon>Viridiplantae</taxon>
        <taxon>Chlorophyta</taxon>
        <taxon>core chlorophytes</taxon>
        <taxon>Chlorophyceae</taxon>
        <taxon>CS clade</taxon>
        <taxon>Chlamydomonadales</taxon>
        <taxon>Haematococcaceae</taxon>
        <taxon>Haematococcus</taxon>
    </lineage>
</organism>
<accession>A0A699ZSY3</accession>
<comment type="caution">
    <text evidence="1">The sequence shown here is derived from an EMBL/GenBank/DDBJ whole genome shotgun (WGS) entry which is preliminary data.</text>
</comment>
<reference evidence="1 2" key="1">
    <citation type="submission" date="2020-02" db="EMBL/GenBank/DDBJ databases">
        <title>Draft genome sequence of Haematococcus lacustris strain NIES-144.</title>
        <authorList>
            <person name="Morimoto D."/>
            <person name="Nakagawa S."/>
            <person name="Yoshida T."/>
            <person name="Sawayama S."/>
        </authorList>
    </citation>
    <scope>NUCLEOTIDE SEQUENCE [LARGE SCALE GENOMIC DNA]</scope>
    <source>
        <strain evidence="1 2">NIES-144</strain>
    </source>
</reference>
<sequence length="200" mass="20595">MLSRLPMYSQTFPVAFLVYLSRIFVAARDLVQVPRDSINVAIASLNLVILISTNPINCGFPATPPAFNAAVLNLIRTITSALSLTFAILNLIQSILELIADELAVPPAAIALVTGPILFGVASVEYYNALVAAFPAVPNGYLNDLNTALGGLGSGLTGNVFLGSSGGPLRTALGSLRTSLGTLGTAQGTLRGLTGGLARA</sequence>
<evidence type="ECO:0000313" key="2">
    <source>
        <dbReference type="Proteomes" id="UP000485058"/>
    </source>
</evidence>
<keyword evidence="2" id="KW-1185">Reference proteome</keyword>
<name>A0A699ZSY3_HAELA</name>
<protein>
    <submittedName>
        <fullName evidence="1">Uncharacterized protein</fullName>
    </submittedName>
</protein>
<dbReference type="EMBL" id="BLLF01002698">
    <property type="protein sequence ID" value="GFH25035.1"/>
    <property type="molecule type" value="Genomic_DNA"/>
</dbReference>
<evidence type="ECO:0000313" key="1">
    <source>
        <dbReference type="EMBL" id="GFH25035.1"/>
    </source>
</evidence>
<dbReference type="AlphaFoldDB" id="A0A699ZSY3"/>
<gene>
    <name evidence="1" type="ORF">HaLaN_22928</name>
</gene>
<dbReference type="Proteomes" id="UP000485058">
    <property type="component" value="Unassembled WGS sequence"/>
</dbReference>